<evidence type="ECO:0000313" key="5">
    <source>
        <dbReference type="EMBL" id="MEN5379619.1"/>
    </source>
</evidence>
<evidence type="ECO:0000256" key="1">
    <source>
        <dbReference type="ARBA" id="ARBA00006484"/>
    </source>
</evidence>
<proteinExistence type="inferred from homology"/>
<dbReference type="RefSeq" id="WP_346582465.1">
    <property type="nucleotide sequence ID" value="NZ_JBDJLH010000001.1"/>
</dbReference>
<comment type="similarity">
    <text evidence="1 4">Belongs to the short-chain dehydrogenases/reductases (SDR) family.</text>
</comment>
<evidence type="ECO:0000256" key="2">
    <source>
        <dbReference type="ARBA" id="ARBA00022857"/>
    </source>
</evidence>
<dbReference type="EMBL" id="JBDJNQ010000011">
    <property type="protein sequence ID" value="MEN5379619.1"/>
    <property type="molecule type" value="Genomic_DNA"/>
</dbReference>
<gene>
    <name evidence="5" type="ORF">ABE541_20290</name>
</gene>
<dbReference type="InterPro" id="IPR020904">
    <property type="entry name" value="Sc_DH/Rdtase_CS"/>
</dbReference>
<dbReference type="PANTHER" id="PTHR43490:SF99">
    <property type="entry name" value="SHORT-CHAIN DEHYDROGENASE_REDUCTASE"/>
    <property type="match status" value="1"/>
</dbReference>
<dbReference type="Pfam" id="PF00106">
    <property type="entry name" value="adh_short"/>
    <property type="match status" value="1"/>
</dbReference>
<dbReference type="PRINTS" id="PR00080">
    <property type="entry name" value="SDRFAMILY"/>
</dbReference>
<dbReference type="PANTHER" id="PTHR43490">
    <property type="entry name" value="(+)-NEOMENTHOL DEHYDROGENASE"/>
    <property type="match status" value="1"/>
</dbReference>
<name>A0ABV0BXV4_9SPHI</name>
<keyword evidence="2" id="KW-0521">NADP</keyword>
<dbReference type="InterPro" id="IPR002347">
    <property type="entry name" value="SDR_fam"/>
</dbReference>
<evidence type="ECO:0000256" key="4">
    <source>
        <dbReference type="RuleBase" id="RU000363"/>
    </source>
</evidence>
<keyword evidence="3" id="KW-0560">Oxidoreductase</keyword>
<dbReference type="SUPFAM" id="SSF51735">
    <property type="entry name" value="NAD(P)-binding Rossmann-fold domains"/>
    <property type="match status" value="1"/>
</dbReference>
<dbReference type="PROSITE" id="PS00061">
    <property type="entry name" value="ADH_SHORT"/>
    <property type="match status" value="1"/>
</dbReference>
<dbReference type="Gene3D" id="3.40.50.720">
    <property type="entry name" value="NAD(P)-binding Rossmann-like Domain"/>
    <property type="match status" value="1"/>
</dbReference>
<comment type="caution">
    <text evidence="5">The sequence shown here is derived from an EMBL/GenBank/DDBJ whole genome shotgun (WGS) entry which is preliminary data.</text>
</comment>
<dbReference type="PRINTS" id="PR00081">
    <property type="entry name" value="GDHRDH"/>
</dbReference>
<dbReference type="Proteomes" id="UP001409291">
    <property type="component" value="Unassembled WGS sequence"/>
</dbReference>
<protein>
    <submittedName>
        <fullName evidence="5">SDR family NAD(P)-dependent oxidoreductase</fullName>
    </submittedName>
</protein>
<evidence type="ECO:0000313" key="6">
    <source>
        <dbReference type="Proteomes" id="UP001409291"/>
    </source>
</evidence>
<organism evidence="5 6">
    <name type="scientific">Sphingobacterium kitahiroshimense</name>
    <dbReference type="NCBI Taxonomy" id="470446"/>
    <lineage>
        <taxon>Bacteria</taxon>
        <taxon>Pseudomonadati</taxon>
        <taxon>Bacteroidota</taxon>
        <taxon>Sphingobacteriia</taxon>
        <taxon>Sphingobacteriales</taxon>
        <taxon>Sphingobacteriaceae</taxon>
        <taxon>Sphingobacterium</taxon>
    </lineage>
</organism>
<accession>A0ABV0BXV4</accession>
<dbReference type="InterPro" id="IPR036291">
    <property type="entry name" value="NAD(P)-bd_dom_sf"/>
</dbReference>
<sequence>MKNFEVLNFKNKMMQTNKKRVALVTGANTGVGFQIAKALIKNNYTVFVGARNLENGINAASQLGNNAIAVELDVTKQKTISAAFEKIQKQFGKLDLLVNNAGISHAGKPGRTVEEVVASNRPSIASLDETRTVWETNVFGVVAVIQAFIPLLKNAEQARIVNVSSGMGSLTLNLNPEFPYRFGFDVVYGASKTALNAVTVAFAIELENYNIKVNAVSPSYTATALNNFQGTDTVEEGAKEPIRVALDESGVTGQFTGPNQEVYPW</sequence>
<evidence type="ECO:0000256" key="3">
    <source>
        <dbReference type="ARBA" id="ARBA00023002"/>
    </source>
</evidence>
<keyword evidence="6" id="KW-1185">Reference proteome</keyword>
<reference evidence="5 6" key="1">
    <citation type="submission" date="2024-04" db="EMBL/GenBank/DDBJ databases">
        <title>WGS of bacteria from Torrens River.</title>
        <authorList>
            <person name="Wyrsch E.R."/>
            <person name="Drigo B."/>
        </authorList>
    </citation>
    <scope>NUCLEOTIDE SEQUENCE [LARGE SCALE GENOMIC DNA]</scope>
    <source>
        <strain evidence="5 6">TWI391</strain>
    </source>
</reference>